<dbReference type="RefSeq" id="WP_027699496.1">
    <property type="nucleotide sequence ID" value="NZ_DF820494.1"/>
</dbReference>
<evidence type="ECO:0000313" key="1">
    <source>
        <dbReference type="EMBL" id="GAK31531.1"/>
    </source>
</evidence>
<dbReference type="EMBL" id="DF820494">
    <property type="protein sequence ID" value="GAK31531.1"/>
    <property type="molecule type" value="Genomic_DNA"/>
</dbReference>
<organism evidence="1 2">
    <name type="scientific">Weissella oryzae (strain DSM 25784 / JCM 18191 / LMG 30913 / SG25)</name>
    <dbReference type="NCBI Taxonomy" id="1329250"/>
    <lineage>
        <taxon>Bacteria</taxon>
        <taxon>Bacillati</taxon>
        <taxon>Bacillota</taxon>
        <taxon>Bacilli</taxon>
        <taxon>Lactobacillales</taxon>
        <taxon>Lactobacillaceae</taxon>
        <taxon>Weissella</taxon>
    </lineage>
</organism>
<proteinExistence type="predicted"/>
<gene>
    <name evidence="1" type="ORF">WOSG25_110090</name>
</gene>
<name>A0A069D297_WEIOS</name>
<dbReference type="AlphaFoldDB" id="A0A069D297"/>
<protein>
    <submittedName>
        <fullName evidence="1">Uncharacterized protein</fullName>
    </submittedName>
</protein>
<reference evidence="2" key="1">
    <citation type="journal article" date="2014" name="Genome Announc.">
        <title>Draft genome sequence of Weissella oryzae SG25T, isolated from fermented rice grains.</title>
        <authorList>
            <person name="Tanizawa Y."/>
            <person name="Fujisawa T."/>
            <person name="Mochizuki T."/>
            <person name="Kaminuma E."/>
            <person name="Suzuki Y."/>
            <person name="Nakamura Y."/>
            <person name="Tohno M."/>
        </authorList>
    </citation>
    <scope>NUCLEOTIDE SEQUENCE [LARGE SCALE GENOMIC DNA]</scope>
    <source>
        <strain evidence="2">DSM 25784 / JCM 18191 / LMG 30913 / SG25</strain>
    </source>
</reference>
<keyword evidence="2" id="KW-1185">Reference proteome</keyword>
<dbReference type="Proteomes" id="UP000030643">
    <property type="component" value="Unassembled WGS sequence"/>
</dbReference>
<evidence type="ECO:0000313" key="2">
    <source>
        <dbReference type="Proteomes" id="UP000030643"/>
    </source>
</evidence>
<sequence length="117" mass="13678">MILKKKFKNTKFYSYALNTMKDFNLEPLINARNLKTNNPIVHDVEKRLISEAYNSSKWIFTDVESDFLSRRTASEIIFELGVLLQLSHGRTRELSSISSLEVFLDTGLFPWEPYQNN</sequence>
<accession>A0A069D297</accession>
<dbReference type="STRING" id="1329250.WOSG25_110090"/>